<accession>A0AAU9E3S0</accession>
<dbReference type="Proteomes" id="UP001321786">
    <property type="component" value="Chromosome"/>
</dbReference>
<dbReference type="KEGG" id="hprf:HLPR_16120"/>
<evidence type="ECO:0000313" key="1">
    <source>
        <dbReference type="EMBL" id="BEP29281.1"/>
    </source>
</evidence>
<organism evidence="1 2">
    <name type="scientific">Helicovermis profundi</name>
    <dbReference type="NCBI Taxonomy" id="3065157"/>
    <lineage>
        <taxon>Bacteria</taxon>
        <taxon>Bacillati</taxon>
        <taxon>Bacillota</taxon>
        <taxon>Clostridia</taxon>
        <taxon>Helicovermis</taxon>
    </lineage>
</organism>
<dbReference type="RefSeq" id="WP_338534926.1">
    <property type="nucleotide sequence ID" value="NZ_AP028654.1"/>
</dbReference>
<sequence>MKVVYKAIDMIAWFEKDGKIHPIKFRLKESEEDKIISIDKIRCVKTEKFGGNLMYVFECESVINSTLKIFEIKYEVNTCKWVLFKI</sequence>
<reference evidence="1 2" key="1">
    <citation type="submission" date="2023-08" db="EMBL/GenBank/DDBJ databases">
        <title>Helicovermis profunda gen. nov., sp. nov., a novel mesophilic, fermentative bacterium within the Bacillota from a deep-sea hydrothermal vent chimney.</title>
        <authorList>
            <person name="Miyazaki U."/>
            <person name="Mizutani D."/>
            <person name="Hashimoto Y."/>
            <person name="Tame A."/>
            <person name="Sawayama S."/>
            <person name="Miyazaki J."/>
            <person name="Takai K."/>
            <person name="Nakagawa S."/>
        </authorList>
    </citation>
    <scope>NUCLEOTIDE SEQUENCE [LARGE SCALE GENOMIC DNA]</scope>
    <source>
        <strain evidence="1 2">S502</strain>
    </source>
</reference>
<protein>
    <submittedName>
        <fullName evidence="1">Uncharacterized protein</fullName>
    </submittedName>
</protein>
<proteinExistence type="predicted"/>
<gene>
    <name evidence="1" type="ORF">HLPR_16120</name>
</gene>
<evidence type="ECO:0000313" key="2">
    <source>
        <dbReference type="Proteomes" id="UP001321786"/>
    </source>
</evidence>
<keyword evidence="2" id="KW-1185">Reference proteome</keyword>
<name>A0AAU9E3S0_9FIRM</name>
<dbReference type="EMBL" id="AP028654">
    <property type="protein sequence ID" value="BEP29281.1"/>
    <property type="molecule type" value="Genomic_DNA"/>
</dbReference>
<dbReference type="AlphaFoldDB" id="A0AAU9E3S0"/>